<evidence type="ECO:0000256" key="1">
    <source>
        <dbReference type="ARBA" id="ARBA00006153"/>
    </source>
</evidence>
<protein>
    <recommendedName>
        <fullName evidence="6">Peptidase M20 dimerisation domain-containing protein</fullName>
    </recommendedName>
</protein>
<dbReference type="GO" id="GO:0005783">
    <property type="term" value="C:endoplasmic reticulum"/>
    <property type="evidence" value="ECO:0007669"/>
    <property type="project" value="TreeGrafter"/>
</dbReference>
<feature type="binding site" evidence="4">
    <location>
        <position position="173"/>
    </location>
    <ligand>
        <name>Mn(2+)</name>
        <dbReference type="ChEBI" id="CHEBI:29035"/>
        <label>1</label>
    </ligand>
</feature>
<dbReference type="Pfam" id="PF07687">
    <property type="entry name" value="M20_dimer"/>
    <property type="match status" value="1"/>
</dbReference>
<accession>A0AA41VQS5</accession>
<evidence type="ECO:0000259" key="6">
    <source>
        <dbReference type="Pfam" id="PF07687"/>
    </source>
</evidence>
<organism evidence="7 8">
    <name type="scientific">Papaver nudicaule</name>
    <name type="common">Iceland poppy</name>
    <dbReference type="NCBI Taxonomy" id="74823"/>
    <lineage>
        <taxon>Eukaryota</taxon>
        <taxon>Viridiplantae</taxon>
        <taxon>Streptophyta</taxon>
        <taxon>Embryophyta</taxon>
        <taxon>Tracheophyta</taxon>
        <taxon>Spermatophyta</taxon>
        <taxon>Magnoliopsida</taxon>
        <taxon>Ranunculales</taxon>
        <taxon>Papaveraceae</taxon>
        <taxon>Papaveroideae</taxon>
        <taxon>Papaver</taxon>
    </lineage>
</organism>
<keyword evidence="4" id="KW-0479">Metal-binding</keyword>
<feature type="binding site" evidence="4">
    <location>
        <position position="137"/>
    </location>
    <ligand>
        <name>Mn(2+)</name>
        <dbReference type="ChEBI" id="CHEBI:29035"/>
        <label>2</label>
    </ligand>
</feature>
<dbReference type="SUPFAM" id="SSF55031">
    <property type="entry name" value="Bacterial exopeptidase dimerisation domain"/>
    <property type="match status" value="1"/>
</dbReference>
<keyword evidence="4" id="KW-0464">Manganese</keyword>
<feature type="chain" id="PRO_5041375747" description="Peptidase M20 dimerisation domain-containing protein" evidence="5">
    <location>
        <begin position="24"/>
        <end position="437"/>
    </location>
</feature>
<dbReference type="InterPro" id="IPR036264">
    <property type="entry name" value="Bact_exopeptidase_dim_dom"/>
</dbReference>
<dbReference type="Proteomes" id="UP001177140">
    <property type="component" value="Unassembled WGS sequence"/>
</dbReference>
<evidence type="ECO:0000256" key="2">
    <source>
        <dbReference type="ARBA" id="ARBA00022729"/>
    </source>
</evidence>
<feature type="signal peptide" evidence="5">
    <location>
        <begin position="1"/>
        <end position="23"/>
    </location>
</feature>
<keyword evidence="2 5" id="KW-0732">Signal</keyword>
<dbReference type="PANTHER" id="PTHR11014:SF119">
    <property type="entry name" value="IAA-AMINO ACID HYDROLASE ILR1-LIKE 1"/>
    <property type="match status" value="1"/>
</dbReference>
<dbReference type="GO" id="GO:0010179">
    <property type="term" value="F:IAA-Ala conjugate hydrolase activity"/>
    <property type="evidence" value="ECO:0007669"/>
    <property type="project" value="TreeGrafter"/>
</dbReference>
<keyword evidence="3" id="KW-0378">Hydrolase</keyword>
<proteinExistence type="inferred from homology"/>
<dbReference type="InterPro" id="IPR017439">
    <property type="entry name" value="Amidohydrolase"/>
</dbReference>
<dbReference type="Gene3D" id="3.30.70.360">
    <property type="match status" value="1"/>
</dbReference>
<dbReference type="AlphaFoldDB" id="A0AA41VQS5"/>
<evidence type="ECO:0000313" key="8">
    <source>
        <dbReference type="Proteomes" id="UP001177140"/>
    </source>
</evidence>
<dbReference type="GO" id="GO:0009850">
    <property type="term" value="P:auxin metabolic process"/>
    <property type="evidence" value="ECO:0007669"/>
    <property type="project" value="InterPro"/>
</dbReference>
<dbReference type="PIRSF" id="PIRSF005962">
    <property type="entry name" value="Pept_M20D_amidohydro"/>
    <property type="match status" value="1"/>
</dbReference>
<feature type="binding site" evidence="4">
    <location>
        <position position="400"/>
    </location>
    <ligand>
        <name>Mn(2+)</name>
        <dbReference type="ChEBI" id="CHEBI:29035"/>
        <label>2</label>
    </ligand>
</feature>
<evidence type="ECO:0000256" key="3">
    <source>
        <dbReference type="ARBA" id="ARBA00022801"/>
    </source>
</evidence>
<feature type="binding site" evidence="4">
    <location>
        <position position="139"/>
    </location>
    <ligand>
        <name>Mn(2+)</name>
        <dbReference type="ChEBI" id="CHEBI:29035"/>
        <label>2</label>
    </ligand>
</feature>
<gene>
    <name evidence="7" type="ORF">MKW94_028765</name>
</gene>
<dbReference type="InterPro" id="IPR011650">
    <property type="entry name" value="Peptidase_M20_dimer"/>
</dbReference>
<name>A0AA41VQS5_PAPNU</name>
<dbReference type="EMBL" id="JAJJMA010273541">
    <property type="protein sequence ID" value="MCL7045774.1"/>
    <property type="molecule type" value="Genomic_DNA"/>
</dbReference>
<feature type="binding site" evidence="4">
    <location>
        <position position="197"/>
    </location>
    <ligand>
        <name>Mn(2+)</name>
        <dbReference type="ChEBI" id="CHEBI:29035"/>
        <label>2</label>
    </ligand>
</feature>
<comment type="similarity">
    <text evidence="1">Belongs to the peptidase M20 family.</text>
</comment>
<dbReference type="NCBIfam" id="TIGR01891">
    <property type="entry name" value="amidohydrolases"/>
    <property type="match status" value="1"/>
</dbReference>
<dbReference type="PANTHER" id="PTHR11014">
    <property type="entry name" value="PEPTIDASE M20 FAMILY MEMBER"/>
    <property type="match status" value="1"/>
</dbReference>
<keyword evidence="8" id="KW-1185">Reference proteome</keyword>
<dbReference type="InterPro" id="IPR044757">
    <property type="entry name" value="ILR1-like_Hyd"/>
</dbReference>
<comment type="cofactor">
    <cofactor evidence="4">
        <name>Mn(2+)</name>
        <dbReference type="ChEBI" id="CHEBI:29035"/>
    </cofactor>
    <text evidence="4">The Mn(2+) ion enhances activity.</text>
</comment>
<dbReference type="Gene3D" id="3.40.630.10">
    <property type="entry name" value="Zn peptidases"/>
    <property type="match status" value="1"/>
</dbReference>
<evidence type="ECO:0000313" key="7">
    <source>
        <dbReference type="EMBL" id="MCL7045774.1"/>
    </source>
</evidence>
<dbReference type="GO" id="GO:0046872">
    <property type="term" value="F:metal ion binding"/>
    <property type="evidence" value="ECO:0007669"/>
    <property type="project" value="UniProtKB-KW"/>
</dbReference>
<reference evidence="7" key="1">
    <citation type="submission" date="2022-03" db="EMBL/GenBank/DDBJ databases">
        <title>A functionally conserved STORR gene fusion in Papaver species that diverged 16.8 million years ago.</title>
        <authorList>
            <person name="Catania T."/>
        </authorList>
    </citation>
    <scope>NUCLEOTIDE SEQUENCE</scope>
    <source>
        <strain evidence="7">S-191538</strain>
    </source>
</reference>
<evidence type="ECO:0000256" key="5">
    <source>
        <dbReference type="SAM" id="SignalP"/>
    </source>
</evidence>
<dbReference type="SUPFAM" id="SSF53187">
    <property type="entry name" value="Zn-dependent exopeptidases"/>
    <property type="match status" value="1"/>
</dbReference>
<dbReference type="Pfam" id="PF01546">
    <property type="entry name" value="Peptidase_M20"/>
    <property type="match status" value="1"/>
</dbReference>
<feature type="domain" description="Peptidase M20 dimerisation" evidence="6">
    <location>
        <begin position="217"/>
        <end position="315"/>
    </location>
</feature>
<sequence>MGFWKFFTAVLILNLFWSKPTSSISLSTTELSEIPTKFLSYAKKPEIVNLMVDARRRIHENPEVAFEEFETSKLIRNELDKMGIEYKHPIAVTGVVGMVGTGEPPFVAIRADMDALPMQESVEWEHKSKVPGKMHACGHDAHVAMLLGAARILQDHRQELKGTVVLIFQPAEEGAGGAKKMVEDGILKNIDAIFGLHVSVDLPIGSVASRPGALLAGSGLFEAIISGKGGHAAIPQHTIDPILAASSVIVSLQHLISREADPLDSQVVTVGKFQGGGAFNVIPDYVTIGGTFRAFSTESFMQLKKRIEEVIKAQAAVQRCNATVDFYPDNKIFFPVTTNNKVLHTHFENVAGDMLGIDNVQGMQPLMGSEDFSFYSDVTPGCFFFLGMANETRGKLASLHSPYFTINEDVLPYGAALHASVATRYLLEFESKSHISD</sequence>
<comment type="caution">
    <text evidence="7">The sequence shown here is derived from an EMBL/GenBank/DDBJ whole genome shotgun (WGS) entry which is preliminary data.</text>
</comment>
<evidence type="ECO:0000256" key="4">
    <source>
        <dbReference type="PIRSR" id="PIRSR005962-1"/>
    </source>
</evidence>
<dbReference type="FunFam" id="3.30.70.360:FF:000001">
    <property type="entry name" value="N-acetyldiaminopimelate deacetylase"/>
    <property type="match status" value="1"/>
</dbReference>
<dbReference type="InterPro" id="IPR002933">
    <property type="entry name" value="Peptidase_M20"/>
</dbReference>
<dbReference type="CDD" id="cd08017">
    <property type="entry name" value="M20_IAA_Hyd"/>
    <property type="match status" value="1"/>
</dbReference>